<dbReference type="FunFam" id="3.30.70.20:FF:000035">
    <property type="entry name" value="Iron hydrogenase 1"/>
    <property type="match status" value="1"/>
</dbReference>
<proteinExistence type="predicted"/>
<dbReference type="InParanoid" id="A0A0M8KBV6"/>
<dbReference type="PROSITE" id="PS51379">
    <property type="entry name" value="4FE4S_FER_2"/>
    <property type="match status" value="2"/>
</dbReference>
<evidence type="ECO:0000259" key="7">
    <source>
        <dbReference type="PROSITE" id="PS51379"/>
    </source>
</evidence>
<sequence length="232" mass="25951">MSTITLTIDGQSVQVPAGTTVLQAAEQLGIEIPRLCYHPHMTPPTVCRLCVVEWEGARTLVPACVAQVREGAVIHTASERVQRARRTILELLHSAVDLSETPEVVRYDAQLGVDAQRFADGARREAPFYDDNPFYVRDYEKCILCWRCVQACGDDMQFTYALSLGGRGFHTHIATFFNAPMPETTCVFCGNCVGVCPTGALKGLDEYLLEQGVSFEALHQEKRKRKQRRKEE</sequence>
<dbReference type="InterPro" id="IPR054351">
    <property type="entry name" value="NADH_UbQ_OxRdtase_ferredoxin"/>
</dbReference>
<dbReference type="PANTHER" id="PTHR24960">
    <property type="entry name" value="PHOTOSYSTEM I IRON-SULFUR CENTER-RELATED"/>
    <property type="match status" value="1"/>
</dbReference>
<protein>
    <submittedName>
        <fullName evidence="8">Uncharacterized protein</fullName>
    </submittedName>
</protein>
<dbReference type="Pfam" id="PF22117">
    <property type="entry name" value="Fer4_Nqo3"/>
    <property type="match status" value="1"/>
</dbReference>
<keyword evidence="4" id="KW-0408">Iron</keyword>
<keyword evidence="3" id="KW-0677">Repeat</keyword>
<dbReference type="Proteomes" id="UP000037784">
    <property type="component" value="Unassembled WGS sequence"/>
</dbReference>
<organism evidence="8 9">
    <name type="scientific">Ardenticatena maritima</name>
    <dbReference type="NCBI Taxonomy" id="872965"/>
    <lineage>
        <taxon>Bacteria</taxon>
        <taxon>Bacillati</taxon>
        <taxon>Chloroflexota</taxon>
        <taxon>Ardenticatenia</taxon>
        <taxon>Ardenticatenales</taxon>
        <taxon>Ardenticatenaceae</taxon>
        <taxon>Ardenticatena</taxon>
    </lineage>
</organism>
<dbReference type="PROSITE" id="PS00198">
    <property type="entry name" value="4FE4S_FER_1"/>
    <property type="match status" value="1"/>
</dbReference>
<dbReference type="SUPFAM" id="SSF54862">
    <property type="entry name" value="4Fe-4S ferredoxins"/>
    <property type="match status" value="1"/>
</dbReference>
<keyword evidence="9" id="KW-1185">Reference proteome</keyword>
<dbReference type="InterPro" id="IPR017900">
    <property type="entry name" value="4Fe4S_Fe_S_CS"/>
</dbReference>
<dbReference type="InterPro" id="IPR050157">
    <property type="entry name" value="PSI_iron-sulfur_center"/>
</dbReference>
<reference evidence="9" key="2">
    <citation type="submission" date="2015-08" db="EMBL/GenBank/DDBJ databases">
        <title>Draft Genome Sequence of a Heterotrophic Facultative Anaerobic Bacterium Ardenticatena maritima Strain 110S.</title>
        <authorList>
            <person name="Kawaichi S."/>
            <person name="Yoshida T."/>
            <person name="Sako Y."/>
            <person name="Nakamura R."/>
        </authorList>
    </citation>
    <scope>NUCLEOTIDE SEQUENCE [LARGE SCALE GENOMIC DNA]</scope>
    <source>
        <strain evidence="9">110S</strain>
    </source>
</reference>
<evidence type="ECO:0000259" key="6">
    <source>
        <dbReference type="PROSITE" id="PS51085"/>
    </source>
</evidence>
<feature type="domain" description="2Fe-2S ferredoxin-type" evidence="6">
    <location>
        <begin position="2"/>
        <end position="80"/>
    </location>
</feature>
<dbReference type="Gene3D" id="3.10.20.740">
    <property type="match status" value="1"/>
</dbReference>
<dbReference type="OrthoDB" id="9805142at2"/>
<evidence type="ECO:0000313" key="9">
    <source>
        <dbReference type="Proteomes" id="UP000037784"/>
    </source>
</evidence>
<reference evidence="8 9" key="1">
    <citation type="journal article" date="2015" name="Genome Announc.">
        <title>Draft Genome Sequence of a Heterotrophic Facultative Anaerobic Thermophilic Bacterium, Ardenticatena maritima Strain 110ST.</title>
        <authorList>
            <person name="Kawaichi S."/>
            <person name="Yoshida T."/>
            <person name="Sako Y."/>
            <person name="Nakamura R."/>
        </authorList>
    </citation>
    <scope>NUCLEOTIDE SEQUENCE [LARGE SCALE GENOMIC DNA]</scope>
    <source>
        <strain evidence="8 9">110S</strain>
    </source>
</reference>
<gene>
    <name evidence="8" type="ORF">ARMA_3012</name>
</gene>
<dbReference type="InterPro" id="IPR036010">
    <property type="entry name" value="2Fe-2S_ferredoxin-like_sf"/>
</dbReference>
<evidence type="ECO:0000256" key="2">
    <source>
        <dbReference type="ARBA" id="ARBA00022723"/>
    </source>
</evidence>
<evidence type="ECO:0000313" key="8">
    <source>
        <dbReference type="EMBL" id="GAP64589.1"/>
    </source>
</evidence>
<dbReference type="AlphaFoldDB" id="A0A0M8KBV6"/>
<dbReference type="GO" id="GO:0046872">
    <property type="term" value="F:metal ion binding"/>
    <property type="evidence" value="ECO:0007669"/>
    <property type="project" value="UniProtKB-KW"/>
</dbReference>
<keyword evidence="1" id="KW-0004">4Fe-4S</keyword>
<dbReference type="Gene3D" id="3.30.70.20">
    <property type="match status" value="1"/>
</dbReference>
<dbReference type="InterPro" id="IPR017896">
    <property type="entry name" value="4Fe4S_Fe-S-bd"/>
</dbReference>
<name>A0A0M8KBV6_9CHLR</name>
<keyword evidence="5" id="KW-0411">Iron-sulfur</keyword>
<dbReference type="PANTHER" id="PTHR24960:SF84">
    <property type="entry name" value="HYDROGENASE SUBUNIT"/>
    <property type="match status" value="1"/>
</dbReference>
<evidence type="ECO:0000256" key="4">
    <source>
        <dbReference type="ARBA" id="ARBA00023004"/>
    </source>
</evidence>
<accession>A0A0M8KBV6</accession>
<evidence type="ECO:0000256" key="3">
    <source>
        <dbReference type="ARBA" id="ARBA00022737"/>
    </source>
</evidence>
<dbReference type="GO" id="GO:0051539">
    <property type="term" value="F:4 iron, 4 sulfur cluster binding"/>
    <property type="evidence" value="ECO:0007669"/>
    <property type="project" value="UniProtKB-KW"/>
</dbReference>
<dbReference type="SUPFAM" id="SSF54292">
    <property type="entry name" value="2Fe-2S ferredoxin-like"/>
    <property type="match status" value="1"/>
</dbReference>
<dbReference type="PROSITE" id="PS51085">
    <property type="entry name" value="2FE2S_FER_2"/>
    <property type="match status" value="1"/>
</dbReference>
<evidence type="ECO:0000256" key="1">
    <source>
        <dbReference type="ARBA" id="ARBA00022485"/>
    </source>
</evidence>
<dbReference type="Pfam" id="PF13510">
    <property type="entry name" value="Fer2_4"/>
    <property type="match status" value="1"/>
</dbReference>
<evidence type="ECO:0000256" key="5">
    <source>
        <dbReference type="ARBA" id="ARBA00023014"/>
    </source>
</evidence>
<keyword evidence="2" id="KW-0479">Metal-binding</keyword>
<comment type="caution">
    <text evidence="8">The sequence shown here is derived from an EMBL/GenBank/DDBJ whole genome shotgun (WGS) entry which is preliminary data.</text>
</comment>
<feature type="domain" description="4Fe-4S ferredoxin-type" evidence="7">
    <location>
        <begin position="177"/>
        <end position="206"/>
    </location>
</feature>
<feature type="domain" description="4Fe-4S ferredoxin-type" evidence="7">
    <location>
        <begin position="133"/>
        <end position="152"/>
    </location>
</feature>
<dbReference type="RefSeq" id="WP_054494293.1">
    <property type="nucleotide sequence ID" value="NZ_BBZA01000289.1"/>
</dbReference>
<dbReference type="InterPro" id="IPR001041">
    <property type="entry name" value="2Fe-2S_ferredoxin-type"/>
</dbReference>
<dbReference type="CDD" id="cd00207">
    <property type="entry name" value="fer2"/>
    <property type="match status" value="1"/>
</dbReference>
<dbReference type="EMBL" id="BBZA01000289">
    <property type="protein sequence ID" value="GAP64589.1"/>
    <property type="molecule type" value="Genomic_DNA"/>
</dbReference>